<dbReference type="AlphaFoldDB" id="A0A915CSS5"/>
<dbReference type="Proteomes" id="UP000887574">
    <property type="component" value="Unplaced"/>
</dbReference>
<protein>
    <submittedName>
        <fullName evidence="2">Uncharacterized protein</fullName>
    </submittedName>
</protein>
<sequence length="113" mass="12540">MPKLSREVLQTAFHRNVAHFRSGNYALGLEGMVEFIVSSYGTAHIVQVPSLGLTQGIEGANSIQLPPSNLPSSSSVGQFIAHGVRQKPEQKYRLKNLISIVFQKMKDYGYKFC</sequence>
<evidence type="ECO:0000313" key="2">
    <source>
        <dbReference type="WBParaSite" id="jg12222"/>
    </source>
</evidence>
<reference evidence="2" key="1">
    <citation type="submission" date="2022-11" db="UniProtKB">
        <authorList>
            <consortium name="WormBaseParasite"/>
        </authorList>
    </citation>
    <scope>IDENTIFICATION</scope>
</reference>
<proteinExistence type="predicted"/>
<keyword evidence="1" id="KW-1185">Reference proteome</keyword>
<evidence type="ECO:0000313" key="1">
    <source>
        <dbReference type="Proteomes" id="UP000887574"/>
    </source>
</evidence>
<organism evidence="1 2">
    <name type="scientific">Ditylenchus dipsaci</name>
    <dbReference type="NCBI Taxonomy" id="166011"/>
    <lineage>
        <taxon>Eukaryota</taxon>
        <taxon>Metazoa</taxon>
        <taxon>Ecdysozoa</taxon>
        <taxon>Nematoda</taxon>
        <taxon>Chromadorea</taxon>
        <taxon>Rhabditida</taxon>
        <taxon>Tylenchina</taxon>
        <taxon>Tylenchomorpha</taxon>
        <taxon>Sphaerularioidea</taxon>
        <taxon>Anguinidae</taxon>
        <taxon>Anguininae</taxon>
        <taxon>Ditylenchus</taxon>
    </lineage>
</organism>
<dbReference type="WBParaSite" id="jg12222">
    <property type="protein sequence ID" value="jg12222"/>
    <property type="gene ID" value="jg12222"/>
</dbReference>
<accession>A0A915CSS5</accession>
<name>A0A915CSS5_9BILA</name>